<dbReference type="OrthoDB" id="6657864at2"/>
<reference evidence="2 3" key="1">
    <citation type="submission" date="2019-03" db="EMBL/GenBank/DDBJ databases">
        <title>Genomic Encyclopedia of Type Strains, Phase IV (KMG-IV): sequencing the most valuable type-strain genomes for metagenomic binning, comparative biology and taxonomic classification.</title>
        <authorList>
            <person name="Goeker M."/>
        </authorList>
    </citation>
    <scope>NUCLEOTIDE SEQUENCE [LARGE SCALE GENOMIC DNA]</scope>
    <source>
        <strain evidence="2 3">DSM 45775</strain>
    </source>
</reference>
<name>A0A4R6VB26_9PSEU</name>
<dbReference type="RefSeq" id="WP_133827672.1">
    <property type="nucleotide sequence ID" value="NZ_BAABHR010000033.1"/>
</dbReference>
<gene>
    <name evidence="2" type="ORF">EV188_104642</name>
</gene>
<evidence type="ECO:0000313" key="3">
    <source>
        <dbReference type="Proteomes" id="UP000295705"/>
    </source>
</evidence>
<dbReference type="InterPro" id="IPR037401">
    <property type="entry name" value="SnoaL-like"/>
</dbReference>
<evidence type="ECO:0000313" key="2">
    <source>
        <dbReference type="EMBL" id="TDQ58893.1"/>
    </source>
</evidence>
<dbReference type="AlphaFoldDB" id="A0A4R6VB26"/>
<dbReference type="PANTHER" id="PTHR41252:SF1">
    <property type="entry name" value="BLR2505 PROTEIN"/>
    <property type="match status" value="1"/>
</dbReference>
<dbReference type="EMBL" id="SNYO01000004">
    <property type="protein sequence ID" value="TDQ58893.1"/>
    <property type="molecule type" value="Genomic_DNA"/>
</dbReference>
<evidence type="ECO:0000259" key="1">
    <source>
        <dbReference type="Pfam" id="PF12680"/>
    </source>
</evidence>
<sequence>MTARDLAAEDARKQNVATAFADWADGRGGPFALLADDARWTITGNSPVSRTYESRQEFLDVVIDPFNARMSTPLVPAVRGLYADGDWVIALFDASAIARDGRPYRNTYTWYLRLVAGEIVEAVAFFDTLEFTDLWTRLAPPDGERP</sequence>
<dbReference type="Pfam" id="PF12680">
    <property type="entry name" value="SnoaL_2"/>
    <property type="match status" value="1"/>
</dbReference>
<accession>A0A4R6VB26</accession>
<keyword evidence="3" id="KW-1185">Reference proteome</keyword>
<dbReference type="Gene3D" id="3.10.450.50">
    <property type="match status" value="1"/>
</dbReference>
<comment type="caution">
    <text evidence="2">The sequence shown here is derived from an EMBL/GenBank/DDBJ whole genome shotgun (WGS) entry which is preliminary data.</text>
</comment>
<dbReference type="PANTHER" id="PTHR41252">
    <property type="entry name" value="BLR2505 PROTEIN"/>
    <property type="match status" value="1"/>
</dbReference>
<dbReference type="InterPro" id="IPR032710">
    <property type="entry name" value="NTF2-like_dom_sf"/>
</dbReference>
<proteinExistence type="predicted"/>
<organism evidence="2 3">
    <name type="scientific">Actinomycetospora succinea</name>
    <dbReference type="NCBI Taxonomy" id="663603"/>
    <lineage>
        <taxon>Bacteria</taxon>
        <taxon>Bacillati</taxon>
        <taxon>Actinomycetota</taxon>
        <taxon>Actinomycetes</taxon>
        <taxon>Pseudonocardiales</taxon>
        <taxon>Pseudonocardiaceae</taxon>
        <taxon>Actinomycetospora</taxon>
    </lineage>
</organism>
<dbReference type="Proteomes" id="UP000295705">
    <property type="component" value="Unassembled WGS sequence"/>
</dbReference>
<dbReference type="SUPFAM" id="SSF54427">
    <property type="entry name" value="NTF2-like"/>
    <property type="match status" value="1"/>
</dbReference>
<protein>
    <recommendedName>
        <fullName evidence="1">SnoaL-like domain-containing protein</fullName>
    </recommendedName>
</protein>
<feature type="domain" description="SnoaL-like" evidence="1">
    <location>
        <begin position="32"/>
        <end position="121"/>
    </location>
</feature>